<proteinExistence type="predicted"/>
<protein>
    <submittedName>
        <fullName evidence="2">DUF3175 domain-containing protein</fullName>
    </submittedName>
</protein>
<dbReference type="EMBL" id="JACYGY010000001">
    <property type="protein sequence ID" value="MBE9461735.1"/>
    <property type="molecule type" value="Genomic_DNA"/>
</dbReference>
<feature type="compositionally biased region" description="Basic residues" evidence="1">
    <location>
        <begin position="7"/>
        <end position="17"/>
    </location>
</feature>
<name>A0ABR9W8F2_9BACT</name>
<keyword evidence="3" id="KW-1185">Reference proteome</keyword>
<dbReference type="InterPro" id="IPR021513">
    <property type="entry name" value="Phage_RSL1_Orf186"/>
</dbReference>
<feature type="region of interest" description="Disordered" evidence="1">
    <location>
        <begin position="1"/>
        <end position="22"/>
    </location>
</feature>
<gene>
    <name evidence="2" type="ORF">IEE83_07560</name>
</gene>
<dbReference type="RefSeq" id="WP_194119994.1">
    <property type="nucleotide sequence ID" value="NZ_JACYGY010000001.1"/>
</dbReference>
<evidence type="ECO:0000313" key="3">
    <source>
        <dbReference type="Proteomes" id="UP000634134"/>
    </source>
</evidence>
<sequence length="105" mass="11829">MATETKTKKKPAAKKWSGKVTETSDALDLDKDIFESKDPSKIAASLKHSAEKSQRKKSSPYRSAMSMLTFYVNRAGKNLDASQKKILEDAKDELRKLFDRKPVHA</sequence>
<evidence type="ECO:0000313" key="2">
    <source>
        <dbReference type="EMBL" id="MBE9461735.1"/>
    </source>
</evidence>
<dbReference type="Pfam" id="PF11373">
    <property type="entry name" value="DUF3175"/>
    <property type="match status" value="1"/>
</dbReference>
<dbReference type="Proteomes" id="UP000634134">
    <property type="component" value="Unassembled WGS sequence"/>
</dbReference>
<reference evidence="3" key="1">
    <citation type="submission" date="2023-07" db="EMBL/GenBank/DDBJ databases">
        <title>Dyadobacter sp. nov 'subterranea' isolated from contaminted grondwater.</title>
        <authorList>
            <person name="Szabo I."/>
            <person name="Al-Omari J."/>
            <person name="Szerdahelyi S.G."/>
            <person name="Rado J."/>
        </authorList>
    </citation>
    <scope>NUCLEOTIDE SEQUENCE [LARGE SCALE GENOMIC DNA]</scope>
    <source>
        <strain evidence="3">UP-52</strain>
    </source>
</reference>
<organism evidence="2 3">
    <name type="scientific">Dyadobacter subterraneus</name>
    <dbReference type="NCBI Taxonomy" id="2773304"/>
    <lineage>
        <taxon>Bacteria</taxon>
        <taxon>Pseudomonadati</taxon>
        <taxon>Bacteroidota</taxon>
        <taxon>Cytophagia</taxon>
        <taxon>Cytophagales</taxon>
        <taxon>Spirosomataceae</taxon>
        <taxon>Dyadobacter</taxon>
    </lineage>
</organism>
<evidence type="ECO:0000256" key="1">
    <source>
        <dbReference type="SAM" id="MobiDB-lite"/>
    </source>
</evidence>
<comment type="caution">
    <text evidence="2">The sequence shown here is derived from an EMBL/GenBank/DDBJ whole genome shotgun (WGS) entry which is preliminary data.</text>
</comment>
<accession>A0ABR9W8F2</accession>